<evidence type="ECO:0000256" key="2">
    <source>
        <dbReference type="ARBA" id="ARBA00022723"/>
    </source>
</evidence>
<feature type="compositionally biased region" description="Basic and acidic residues" evidence="7">
    <location>
        <begin position="1007"/>
        <end position="1069"/>
    </location>
</feature>
<feature type="region of interest" description="Disordered" evidence="7">
    <location>
        <begin position="2001"/>
        <end position="2026"/>
    </location>
</feature>
<keyword evidence="3" id="KW-0863">Zinc-finger</keyword>
<evidence type="ECO:0000256" key="1">
    <source>
        <dbReference type="ARBA" id="ARBA00004123"/>
    </source>
</evidence>
<feature type="compositionally biased region" description="Basic and acidic residues" evidence="7">
    <location>
        <begin position="1740"/>
        <end position="1772"/>
    </location>
</feature>
<dbReference type="SMART" id="SM00355">
    <property type="entry name" value="ZnF_C2H2"/>
    <property type="match status" value="2"/>
</dbReference>
<feature type="compositionally biased region" description="Basic and acidic residues" evidence="7">
    <location>
        <begin position="1814"/>
        <end position="1845"/>
    </location>
</feature>
<dbReference type="GO" id="GO:0008380">
    <property type="term" value="P:RNA splicing"/>
    <property type="evidence" value="ECO:0007669"/>
    <property type="project" value="InterPro"/>
</dbReference>
<dbReference type="InterPro" id="IPR013087">
    <property type="entry name" value="Znf_C2H2_type"/>
</dbReference>
<dbReference type="InterPro" id="IPR033096">
    <property type="entry name" value="ZNF638_RRM1/2"/>
</dbReference>
<reference evidence="10" key="2">
    <citation type="submission" date="2025-08" db="UniProtKB">
        <authorList>
            <consortium name="Ensembl"/>
        </authorList>
    </citation>
    <scope>IDENTIFICATION</scope>
</reference>
<feature type="compositionally biased region" description="Polar residues" evidence="7">
    <location>
        <begin position="160"/>
        <end position="173"/>
    </location>
</feature>
<dbReference type="InterPro" id="IPR000504">
    <property type="entry name" value="RRM_dom"/>
</dbReference>
<feature type="compositionally biased region" description="Acidic residues" evidence="7">
    <location>
        <begin position="2464"/>
        <end position="2478"/>
    </location>
</feature>
<feature type="compositionally biased region" description="Basic and acidic residues" evidence="7">
    <location>
        <begin position="2292"/>
        <end position="2309"/>
    </location>
</feature>
<evidence type="ECO:0000259" key="8">
    <source>
        <dbReference type="PROSITE" id="PS50102"/>
    </source>
</evidence>
<feature type="region of interest" description="Disordered" evidence="7">
    <location>
        <begin position="1476"/>
        <end position="1514"/>
    </location>
</feature>
<dbReference type="SMART" id="SM00360">
    <property type="entry name" value="RRM"/>
    <property type="match status" value="3"/>
</dbReference>
<evidence type="ECO:0000313" key="11">
    <source>
        <dbReference type="Proteomes" id="UP000291020"/>
    </source>
</evidence>
<feature type="region of interest" description="Disordered" evidence="7">
    <location>
        <begin position="284"/>
        <end position="305"/>
    </location>
</feature>
<feature type="compositionally biased region" description="Basic and acidic residues" evidence="7">
    <location>
        <begin position="607"/>
        <end position="621"/>
    </location>
</feature>
<feature type="compositionally biased region" description="Basic and acidic residues" evidence="7">
    <location>
        <begin position="1430"/>
        <end position="1441"/>
    </location>
</feature>
<feature type="region of interest" description="Disordered" evidence="7">
    <location>
        <begin position="1331"/>
        <end position="1441"/>
    </location>
</feature>
<keyword evidence="11" id="KW-1185">Reference proteome</keyword>
<evidence type="ECO:0000256" key="3">
    <source>
        <dbReference type="ARBA" id="ARBA00022771"/>
    </source>
</evidence>
<feature type="compositionally biased region" description="Basic and acidic residues" evidence="7">
    <location>
        <begin position="1398"/>
        <end position="1420"/>
    </location>
</feature>
<reference evidence="10" key="3">
    <citation type="submission" date="2025-09" db="UniProtKB">
        <authorList>
            <consortium name="Ensembl"/>
        </authorList>
    </citation>
    <scope>IDENTIFICATION</scope>
</reference>
<dbReference type="GO" id="GO:0005634">
    <property type="term" value="C:nucleus"/>
    <property type="evidence" value="ECO:0007669"/>
    <property type="project" value="UniProtKB-SubCell"/>
</dbReference>
<evidence type="ECO:0000259" key="9">
    <source>
        <dbReference type="PROSITE" id="PS50171"/>
    </source>
</evidence>
<proteinExistence type="predicted"/>
<name>A0A452HM64_9SAUR</name>
<feature type="compositionally biased region" description="Polar residues" evidence="7">
    <location>
        <begin position="1379"/>
        <end position="1392"/>
    </location>
</feature>
<dbReference type="Gene3D" id="3.30.70.330">
    <property type="match status" value="3"/>
</dbReference>
<feature type="compositionally biased region" description="Basic and acidic residues" evidence="7">
    <location>
        <begin position="1476"/>
        <end position="1486"/>
    </location>
</feature>
<feature type="domain" description="Matrin-type" evidence="9">
    <location>
        <begin position="2426"/>
        <end position="2456"/>
    </location>
</feature>
<dbReference type="SUPFAM" id="SSF54928">
    <property type="entry name" value="RNA-binding domain, RBD"/>
    <property type="match status" value="3"/>
</dbReference>
<dbReference type="Proteomes" id="UP000291020">
    <property type="component" value="Unassembled WGS sequence"/>
</dbReference>
<dbReference type="SMART" id="SM00451">
    <property type="entry name" value="ZnF_U1"/>
    <property type="match status" value="2"/>
</dbReference>
<dbReference type="InterPro" id="IPR035979">
    <property type="entry name" value="RBD_domain_sf"/>
</dbReference>
<feature type="compositionally biased region" description="Basic and acidic residues" evidence="7">
    <location>
        <begin position="174"/>
        <end position="199"/>
    </location>
</feature>
<feature type="compositionally biased region" description="Basic and acidic residues" evidence="7">
    <location>
        <begin position="2056"/>
        <end position="2068"/>
    </location>
</feature>
<feature type="compositionally biased region" description="Basic and acidic residues" evidence="7">
    <location>
        <begin position="1100"/>
        <end position="1121"/>
    </location>
</feature>
<feature type="compositionally biased region" description="Basic and acidic residues" evidence="7">
    <location>
        <begin position="1129"/>
        <end position="1140"/>
    </location>
</feature>
<feature type="compositionally biased region" description="Low complexity" evidence="7">
    <location>
        <begin position="2336"/>
        <end position="2351"/>
    </location>
</feature>
<feature type="compositionally biased region" description="Basic residues" evidence="7">
    <location>
        <begin position="2259"/>
        <end position="2280"/>
    </location>
</feature>
<dbReference type="InterPro" id="IPR003604">
    <property type="entry name" value="Matrin/U1-like-C_Znf_C2H2"/>
</dbReference>
<feature type="region of interest" description="Disordered" evidence="7">
    <location>
        <begin position="2056"/>
        <end position="2082"/>
    </location>
</feature>
<dbReference type="Ensembl" id="ENSGAGT00000018316.1">
    <property type="protein sequence ID" value="ENSGAGP00000016033.1"/>
    <property type="gene ID" value="ENSGAGG00000012051.1"/>
</dbReference>
<feature type="compositionally biased region" description="Low complexity" evidence="7">
    <location>
        <begin position="2238"/>
        <end position="2247"/>
    </location>
</feature>
<evidence type="ECO:0000256" key="5">
    <source>
        <dbReference type="ARBA" id="ARBA00023242"/>
    </source>
</evidence>
<dbReference type="PROSITE" id="PS50102">
    <property type="entry name" value="RRM"/>
    <property type="match status" value="1"/>
</dbReference>
<feature type="compositionally biased region" description="Polar residues" evidence="7">
    <location>
        <begin position="2371"/>
        <end position="2380"/>
    </location>
</feature>
<organism evidence="10 11">
    <name type="scientific">Gopherus agassizii</name>
    <name type="common">Agassiz's desert tortoise</name>
    <dbReference type="NCBI Taxonomy" id="38772"/>
    <lineage>
        <taxon>Eukaryota</taxon>
        <taxon>Metazoa</taxon>
        <taxon>Chordata</taxon>
        <taxon>Craniata</taxon>
        <taxon>Vertebrata</taxon>
        <taxon>Euteleostomi</taxon>
        <taxon>Archelosauria</taxon>
        <taxon>Testudinata</taxon>
        <taxon>Testudines</taxon>
        <taxon>Cryptodira</taxon>
        <taxon>Durocryptodira</taxon>
        <taxon>Testudinoidea</taxon>
        <taxon>Testudinidae</taxon>
        <taxon>Gopherus</taxon>
    </lineage>
</organism>
<dbReference type="PROSITE" id="PS50171">
    <property type="entry name" value="ZF_MATRIN"/>
    <property type="match status" value="1"/>
</dbReference>
<keyword evidence="2" id="KW-0479">Metal-binding</keyword>
<dbReference type="GO" id="GO:0008270">
    <property type="term" value="F:zinc ion binding"/>
    <property type="evidence" value="ECO:0007669"/>
    <property type="project" value="UniProtKB-KW"/>
</dbReference>
<reference evidence="11" key="1">
    <citation type="journal article" date="2017" name="PLoS ONE">
        <title>The Agassiz's desert tortoise genome provides a resource for the conservation of a threatened species.</title>
        <authorList>
            <person name="Tollis M."/>
            <person name="DeNardo D.F."/>
            <person name="Cornelius J.A."/>
            <person name="Dolby G.A."/>
            <person name="Edwards T."/>
            <person name="Henen B.T."/>
            <person name="Karl A.E."/>
            <person name="Murphy R.W."/>
            <person name="Kusumi K."/>
        </authorList>
    </citation>
    <scope>NUCLEOTIDE SEQUENCE [LARGE SCALE GENOMIC DNA]</scope>
</reference>
<feature type="compositionally biased region" description="Polar residues" evidence="7">
    <location>
        <begin position="1086"/>
        <end position="1095"/>
    </location>
</feature>
<accession>A0A452HM64</accession>
<feature type="compositionally biased region" description="Polar residues" evidence="7">
    <location>
        <begin position="342"/>
        <end position="352"/>
    </location>
</feature>
<evidence type="ECO:0000256" key="6">
    <source>
        <dbReference type="PROSITE-ProRule" id="PRU00176"/>
    </source>
</evidence>
<feature type="domain" description="RRM" evidence="8">
    <location>
        <begin position="841"/>
        <end position="916"/>
    </location>
</feature>
<dbReference type="STRING" id="38772.ENSGAGP00000016033"/>
<dbReference type="SUPFAM" id="SSF57667">
    <property type="entry name" value="beta-beta-alpha zinc fingers"/>
    <property type="match status" value="1"/>
</dbReference>
<feature type="compositionally biased region" description="Basic and acidic residues" evidence="7">
    <location>
        <begin position="1620"/>
        <end position="1659"/>
    </location>
</feature>
<feature type="compositionally biased region" description="Polar residues" evidence="7">
    <location>
        <begin position="2326"/>
        <end position="2335"/>
    </location>
</feature>
<keyword evidence="5" id="KW-0539">Nucleus</keyword>
<sequence length="2478" mass="272083">MQPGDRVVASQGVISKGKRAKSVELPSQLPLDPLRRFVLFLESFAPFVSSLNLGIVSPLLLGPPPLQLAQIKTQLALQQLTSAASNNSTPPYALLNQAFLKIAMFNPRGNLHQRPRAPNPSGSKPPGAFRGGGIAGLQRKPAPGTPQGISQRFGGHENLQRTGSRRTNVQVTQHRTDPRQAKEMADLQEEQKEKVRTSRWDNNPCSTGNTSRKHPVSTRITEQNTNVQSRYTTESASSILASFGLSNEDLEELSRYPDDQLTPENMPLILRDIRMRKMSHQLPNLHSQSREKETVGGTGGSTVKSKVIDYGHTSRYGYTEDPLEVRVYNPEEPAEENRKEFQPQQTISVPSSNVTCNPVFPVEELMKQMGFHSDSSNTQSFFPVDATGKVPGLCMTPTGLPMVKPMSQPGMPPMMPPMSQPGMPPMMPPMSQPAMPPMMPPVMPPVPQSVMTPIVQQSLTQPPMAQPVMPPISHPPFSAELLAAVRHHERIQHESGTNQSNAQIGSGQKNFQTQVEAPIKSPFGIVKASWLPVFSQAAAQKVKRLPTPSMMNDYYATSPRIFPHMCSLCNMECTHMKDWIQHQNNPAHIESCRQLRQQYPDWNPEVHSSKRNEGERKENQTPKRRSNSASPGPRHSRGSGSGHILRRSRSRSRSPGRFRLPRPRSRSPRQMRRPSPRHRSRSPQRSRNPLRCSPRPQRSASNEWASRRTTRSPDKKAALEAVVKSLGPSFVAEFNKQKSFQAAGQGSSGIGKASPAQGISGVGKIHGSVKKPPSATGHHKTLKKDLSSVSGSAASKMKSETAGVQEKKEMNFDGKAAKETNVPRPAPYNRLLREKLLSCGTVLHISDLPDDGFSDQDIKKIVQPFGKVSDLLVLRSRNEAFLEMNYKEAVIAAVKYGETVPVLVNGKRVKISIAEKPKAPPGQVKVSLKKTPQNVKKATLSTKKDGNSTTTKKTKSATSAASAAKLTKAGQTTTKAVKLAGKHEVTKKPAVQTDSKTKKTSTTSAKPNEKKRIDPKKSAESKKKDAKPKKVAEPKRAVETKTTIESKKAVEARKTTEPKKAGDDEAKEISKPIAVQEKITLTSTLEVESNQSMESVANKENLEAKNTVEVKTAESTRKENASKATGETTKSEEPNDPTSKELDDMCVVLISNLPDKGYSVEEVSNLTKPFGGLKDVLILSSHKKAYLEINQKSADSMVKFYTCFPMSVDGNQLCISMAPEYKNIKDEEAIFTAIIKDANSKVNTETLYNQFVHLGNLPEDGYTELEVVCVGLRFGKVDHYVVLKNKKKAILQLDSPDSAKSMCCFLKQYPYNMGENTLTCMLSPRRELAEDEVTKKELKNQEPSKGSSDLKKKPEGSGVVQTAAANPPVETSVAKEEIISNSVKAETSTVQIEASELEPERTVRDSATKPSEVETSKGESEVAVTGSETKPADDELSKVKSEEILLPPFNLQKEEVVKDNSETELLESAITTVTERETKVKPEELRVPASGSSEELSSVGKLEDVQSDSAVKPATVETAEAVSEAVPPDSAAVSVEMLSAEDIQPSNKLDTPVKNAVTGTVENKLEIPVASAVVSIEKKPEKSVTKVGTALEKKLEKSMAKIGTAMEKKLEKPVASTGVDTEKKPEKPVDNVETDVEKKPEKPVDNVGMDVEKKPEKPVDNVITDIENIEKNVLNEKNERTLIKAHQNKGPGQVKIDETSKASVSAAAFVSIKEPTSVGKTILKAVVSIPDISKSRVMMRRNETSLTKTEEQKASSKPETRSRSATEKKLSSKEVGQPRATGSRSGLPDSVTKSKLDISPVLVKGGSGRSSSQQDKDSRVESRGSSKQSQERESRSSSMKKDDNSNKIPAGRISKTSKTVSSGNVKPKEEEELFPFNLDEFVTVDEVVEETDSPLQTRRNPPRGKRKDSAKNNSSSEPVTKRKKGKSSIAHVDESELSFVTLDEIVEEEEMTAQLVGDSNLEAITDPQSLVTVDEVNEEEELISEAVKDPQSLVTLDEISEQEEFSSHDLPKDVSSSVSEEQDLLKAEPLVTVDEIGEVEELPLNEPSDLNIEETLKPKEEDDKRAIEDPGDFISSQLPEDPSTLVTVDEIQEDSDDQPLVTLDEVTEDDEDFLADFNRLKEELNFVTVDEVGEEDEEEENTFIGTNLEEEDIVAIAGPEEMEILADIGREGEDIFANSKSEEKVTLEADTKEIENETLVADKQEADEALSANTEETEKAETWNKTSEKEIKGETESEQQSAELSLSKAHESNEMGRQTKNKHQPPVKTPGKRGRPRKRPIVPSPETPIETEQEKCDKNTEETADKTELVESSTSDSNKEKIGKGTLTTPESNSLSEDSQTTTVTDSVSSSLLPDINASLLPDADIKQEGCSETPSQSSEKPVKDELGSGDTEPESKRRKVDSSADKLKTPSTPKGLDFLVPKAGYFCQICSLFYAGEMSMKNHCKTLRHQQNMEKFMAKQKDGEDEEEDEGEELSSR</sequence>
<dbReference type="CDD" id="cd12716">
    <property type="entry name" value="RRM1_2_NP220"/>
    <property type="match status" value="1"/>
</dbReference>
<feature type="region of interest" description="Disordered" evidence="7">
    <location>
        <begin position="332"/>
        <end position="352"/>
    </location>
</feature>
<feature type="compositionally biased region" description="Low complexity" evidence="7">
    <location>
        <begin position="947"/>
        <end position="969"/>
    </location>
</feature>
<dbReference type="PANTHER" id="PTHR15592">
    <property type="entry name" value="MATRIN 3/NUCLEAR PROTEIN 220-RELATED"/>
    <property type="match status" value="1"/>
</dbReference>
<dbReference type="InterPro" id="IPR036236">
    <property type="entry name" value="Znf_C2H2_sf"/>
</dbReference>
<evidence type="ECO:0000256" key="7">
    <source>
        <dbReference type="SAM" id="MobiDB-lite"/>
    </source>
</evidence>
<dbReference type="GO" id="GO:0003723">
    <property type="term" value="F:RNA binding"/>
    <property type="evidence" value="ECO:0007669"/>
    <property type="project" value="UniProtKB-UniRule"/>
</dbReference>
<protein>
    <submittedName>
        <fullName evidence="10">Uncharacterized protein</fullName>
    </submittedName>
</protein>
<feature type="compositionally biased region" description="Polar residues" evidence="7">
    <location>
        <begin position="1854"/>
        <end position="1864"/>
    </location>
</feature>
<feature type="compositionally biased region" description="Polar residues" evidence="7">
    <location>
        <begin position="200"/>
        <end position="210"/>
    </location>
</feature>
<feature type="region of interest" description="Disordered" evidence="7">
    <location>
        <begin position="109"/>
        <end position="218"/>
    </location>
</feature>
<keyword evidence="4" id="KW-0862">Zinc</keyword>
<feature type="compositionally biased region" description="Basic residues" evidence="7">
    <location>
        <begin position="644"/>
        <end position="684"/>
    </location>
</feature>
<feature type="compositionally biased region" description="Polar residues" evidence="7">
    <location>
        <begin position="930"/>
        <end position="940"/>
    </location>
</feature>
<feature type="region of interest" description="Disordered" evidence="7">
    <location>
        <begin position="918"/>
        <end position="1069"/>
    </location>
</feature>
<dbReference type="InterPro" id="IPR000690">
    <property type="entry name" value="Matrin/U1-C_Znf_C2H2"/>
</dbReference>
<dbReference type="InterPro" id="IPR012677">
    <property type="entry name" value="Nucleotide-bd_a/b_plait_sf"/>
</dbReference>
<comment type="subcellular location">
    <subcellularLocation>
        <location evidence="1">Nucleus</location>
    </subcellularLocation>
</comment>
<feature type="region of interest" description="Disordered" evidence="7">
    <location>
        <begin position="2177"/>
        <end position="2416"/>
    </location>
</feature>
<feature type="region of interest" description="Disordered" evidence="7">
    <location>
        <begin position="2456"/>
        <end position="2478"/>
    </location>
</feature>
<feature type="region of interest" description="Disordered" evidence="7">
    <location>
        <begin position="602"/>
        <end position="716"/>
    </location>
</feature>
<feature type="region of interest" description="Disordered" evidence="7">
    <location>
        <begin position="743"/>
        <end position="806"/>
    </location>
</feature>
<dbReference type="PROSITE" id="PS00028">
    <property type="entry name" value="ZINC_FINGER_C2H2_1"/>
    <property type="match status" value="1"/>
</dbReference>
<feature type="compositionally biased region" description="Basic and acidic residues" evidence="7">
    <location>
        <begin position="2216"/>
        <end position="2235"/>
    </location>
</feature>
<feature type="region of interest" description="Disordered" evidence="7">
    <location>
        <begin position="1604"/>
        <end position="1659"/>
    </location>
</feature>
<keyword evidence="6" id="KW-0694">RNA-binding</keyword>
<feature type="region of interest" description="Disordered" evidence="7">
    <location>
        <begin position="1086"/>
        <end position="1140"/>
    </location>
</feature>
<feature type="compositionally biased region" description="Basic and acidic residues" evidence="7">
    <location>
        <begin position="1331"/>
        <end position="1355"/>
    </location>
</feature>
<feature type="region of interest" description="Disordered" evidence="7">
    <location>
        <begin position="1738"/>
        <end position="1930"/>
    </location>
</feature>
<evidence type="ECO:0000256" key="4">
    <source>
        <dbReference type="ARBA" id="ARBA00022833"/>
    </source>
</evidence>
<feature type="compositionally biased region" description="Acidic residues" evidence="7">
    <location>
        <begin position="1882"/>
        <end position="1892"/>
    </location>
</feature>
<feature type="compositionally biased region" description="Basic and acidic residues" evidence="7">
    <location>
        <begin position="2180"/>
        <end position="2206"/>
    </location>
</feature>
<evidence type="ECO:0000313" key="10">
    <source>
        <dbReference type="Ensembl" id="ENSGAGP00000016033.1"/>
    </source>
</evidence>